<feature type="compositionally biased region" description="Basic and acidic residues" evidence="2">
    <location>
        <begin position="132"/>
        <end position="153"/>
    </location>
</feature>
<dbReference type="EMBL" id="JAQGDS010000007">
    <property type="protein sequence ID" value="KAJ6259043.1"/>
    <property type="molecule type" value="Genomic_DNA"/>
</dbReference>
<proteinExistence type="inferred from homology"/>
<evidence type="ECO:0000259" key="3">
    <source>
        <dbReference type="Pfam" id="PF04676"/>
    </source>
</evidence>
<dbReference type="InterPro" id="IPR040194">
    <property type="entry name" value="Cwf19-like"/>
</dbReference>
<evidence type="ECO:0000313" key="5">
    <source>
        <dbReference type="EMBL" id="KAJ6259043.1"/>
    </source>
</evidence>
<dbReference type="AlphaFoldDB" id="A0AAD6NJH0"/>
<feature type="compositionally biased region" description="Basic and acidic residues" evidence="2">
    <location>
        <begin position="72"/>
        <end position="96"/>
    </location>
</feature>
<evidence type="ECO:0000256" key="1">
    <source>
        <dbReference type="ARBA" id="ARBA00006795"/>
    </source>
</evidence>
<protein>
    <submittedName>
        <fullName evidence="5">Pre-mRNA-splicing factor</fullName>
    </submittedName>
</protein>
<comment type="similarity">
    <text evidence="1">Belongs to the CWF19 family.</text>
</comment>
<feature type="compositionally biased region" description="Basic residues" evidence="2">
    <location>
        <begin position="97"/>
        <end position="108"/>
    </location>
</feature>
<dbReference type="InterPro" id="IPR006768">
    <property type="entry name" value="Cwf19-like_C_dom-1"/>
</dbReference>
<dbReference type="PANTHER" id="PTHR12072">
    <property type="entry name" value="CWF19, CELL CYCLE CONTROL PROTEIN"/>
    <property type="match status" value="1"/>
</dbReference>
<dbReference type="PANTHER" id="PTHR12072:SF5">
    <property type="entry name" value="CWF19-LIKE PROTEIN 2"/>
    <property type="match status" value="1"/>
</dbReference>
<feature type="compositionally biased region" description="Acidic residues" evidence="2">
    <location>
        <begin position="154"/>
        <end position="163"/>
    </location>
</feature>
<feature type="region of interest" description="Disordered" evidence="2">
    <location>
        <begin position="341"/>
        <end position="365"/>
    </location>
</feature>
<dbReference type="SUPFAM" id="SSF54197">
    <property type="entry name" value="HIT-like"/>
    <property type="match status" value="1"/>
</dbReference>
<dbReference type="GO" id="GO:0000398">
    <property type="term" value="P:mRNA splicing, via spliceosome"/>
    <property type="evidence" value="ECO:0007669"/>
    <property type="project" value="TreeGrafter"/>
</dbReference>
<dbReference type="GO" id="GO:0071014">
    <property type="term" value="C:post-mRNA release spliceosomal complex"/>
    <property type="evidence" value="ECO:0007669"/>
    <property type="project" value="TreeGrafter"/>
</dbReference>
<dbReference type="Pfam" id="PF04677">
    <property type="entry name" value="CwfJ_C_1"/>
    <property type="match status" value="1"/>
</dbReference>
<feature type="region of interest" description="Disordered" evidence="2">
    <location>
        <begin position="1"/>
        <end position="195"/>
    </location>
</feature>
<accession>A0AAD6NJH0</accession>
<feature type="compositionally biased region" description="Basic residues" evidence="2">
    <location>
        <begin position="118"/>
        <end position="131"/>
    </location>
</feature>
<reference evidence="5" key="1">
    <citation type="submission" date="2023-01" db="EMBL/GenBank/DDBJ databases">
        <title>The chitinases involved in constricting ring structure development in the nematode-trapping fungus Drechslerella dactyloides.</title>
        <authorList>
            <person name="Wang R."/>
            <person name="Zhang L."/>
            <person name="Tang P."/>
            <person name="Li S."/>
            <person name="Liang L."/>
        </authorList>
    </citation>
    <scope>NUCLEOTIDE SEQUENCE</scope>
    <source>
        <strain evidence="5">YMF1.00031</strain>
    </source>
</reference>
<sequence>MADSKIVPSILTPDYILARPSNKRAQRLPNPRRDPTMESTSSRNSDSRHRDHDRKRHRERDDDNGERRHRKRENEDERDRATEKHRSHREGDSEERHHRHGHHHRSSSSKHDRDRDRDRHRHHHSSKRSRHSHDDDDSRRRERRKRDDDKADDIAEEELEEGEGMWVEKAATPPSTVETHSAKPTSDGPALKRDAWMEESGIDVEYLQRGVKKPKDTSATVKQTVKDYQLNVSSKELNVPLREGVSLDTYEPPKSTGPSFTFGDGGSQWRMRKLKNAYTRAEEEERSVDDVGAEVFGDLKSFDEVREERLELDRREMYGEDHKDYKEHPTGDLYAQRKIKNTQRRRTPSPEPPQIIKTPSQPNPHVTKIIDQSTLNKLRASLLKAQLRGDSKAAELEAEYNLALAAFANQKESEVVVLSAMDSRLLAGGGKSSEAKEITSGRRKGKMEANEDITLDDMVREEKRTRGHTNEGRLFAERIAKDTKFDNDLEYMDENAGKLATRIQKSEIDIKNMAINDFKRQQRILDSCPLCSQEDRQPIAPVISLGTRVFLTLPTEPELSSGGAMIVPIQHRTNTLECDDDEWEEIRNFMKCLIRMYHELGQDVIFYENAAAPHRKRHAAIEAVPLPLEQGGLAPAFFKEAFLSTDEEWSQHKKIIDTTALSRKGLGKQAFRKSMVKEAPYFHVWFEIDGGMGHIVENENKWPKGDLFAREILGGMLDCEPDIIKRQGRWNRGKDRREGEFRKVWTKFDWTRVLLDG</sequence>
<organism evidence="5 6">
    <name type="scientific">Drechslerella dactyloides</name>
    <name type="common">Nematode-trapping fungus</name>
    <name type="synonym">Arthrobotrys dactyloides</name>
    <dbReference type="NCBI Taxonomy" id="74499"/>
    <lineage>
        <taxon>Eukaryota</taxon>
        <taxon>Fungi</taxon>
        <taxon>Dikarya</taxon>
        <taxon>Ascomycota</taxon>
        <taxon>Pezizomycotina</taxon>
        <taxon>Orbiliomycetes</taxon>
        <taxon>Orbiliales</taxon>
        <taxon>Orbiliaceae</taxon>
        <taxon>Drechslerella</taxon>
    </lineage>
</organism>
<dbReference type="Proteomes" id="UP001221413">
    <property type="component" value="Unassembled WGS sequence"/>
</dbReference>
<keyword evidence="6" id="KW-1185">Reference proteome</keyword>
<feature type="domain" description="Cwf19-like C-terminal" evidence="4">
    <location>
        <begin position="516"/>
        <end position="639"/>
    </location>
</feature>
<gene>
    <name evidence="5" type="ORF">Dda_5939</name>
</gene>
<feature type="compositionally biased region" description="Polar residues" evidence="2">
    <location>
        <begin position="173"/>
        <end position="184"/>
    </location>
</feature>
<dbReference type="InterPro" id="IPR006767">
    <property type="entry name" value="Cwf19-like_C_dom-2"/>
</dbReference>
<comment type="caution">
    <text evidence="5">The sequence shown here is derived from an EMBL/GenBank/DDBJ whole genome shotgun (WGS) entry which is preliminary data.</text>
</comment>
<evidence type="ECO:0000259" key="4">
    <source>
        <dbReference type="Pfam" id="PF04677"/>
    </source>
</evidence>
<name>A0AAD6NJH0_DREDA</name>
<dbReference type="Pfam" id="PF04676">
    <property type="entry name" value="CwfJ_C_2"/>
    <property type="match status" value="1"/>
</dbReference>
<evidence type="ECO:0000256" key="2">
    <source>
        <dbReference type="SAM" id="MobiDB-lite"/>
    </source>
</evidence>
<feature type="domain" description="Cwf19-like protein C-terminal" evidence="3">
    <location>
        <begin position="648"/>
        <end position="751"/>
    </location>
</feature>
<dbReference type="InterPro" id="IPR036265">
    <property type="entry name" value="HIT-like_sf"/>
</dbReference>
<evidence type="ECO:0000313" key="6">
    <source>
        <dbReference type="Proteomes" id="UP001221413"/>
    </source>
</evidence>